<evidence type="ECO:0000313" key="2">
    <source>
        <dbReference type="Proteomes" id="UP000037193"/>
    </source>
</evidence>
<dbReference type="AlphaFoldDB" id="A0A0L7B657"/>
<dbReference type="PATRIC" id="fig|1365965.3.peg.396"/>
<dbReference type="RefSeq" id="WP_052789117.1">
    <property type="nucleotide sequence ID" value="NZ_AVQD01000003.1"/>
</dbReference>
<evidence type="ECO:0000313" key="1">
    <source>
        <dbReference type="EMBL" id="KOA42957.1"/>
    </source>
</evidence>
<dbReference type="EMBL" id="AVQD01000003">
    <property type="protein sequence ID" value="KOA42957.1"/>
    <property type="molecule type" value="Genomic_DNA"/>
</dbReference>
<sequence>MSATIKLTLIDYRVREYLDDWRSNLMLTQYVYPDGETQQFMNMLDELDGVAHDIEAQYEDVFSFDDYADLLGSLTPEWRKAFPNAPDGWKHKAGEIYIYW</sequence>
<accession>A0A0L7B657</accession>
<dbReference type="Proteomes" id="UP000037193">
    <property type="component" value="Unassembled WGS sequence"/>
</dbReference>
<name>A0A0L7B657_BIFBR</name>
<organism evidence="1 2">
    <name type="scientific">Bifidobacterium breve MCC 1128</name>
    <dbReference type="NCBI Taxonomy" id="1365965"/>
    <lineage>
        <taxon>Bacteria</taxon>
        <taxon>Bacillati</taxon>
        <taxon>Actinomycetota</taxon>
        <taxon>Actinomycetes</taxon>
        <taxon>Bifidobacteriales</taxon>
        <taxon>Bifidobacteriaceae</taxon>
        <taxon>Bifidobacterium</taxon>
    </lineage>
</organism>
<reference evidence="1 2" key="1">
    <citation type="journal article" date="2015" name="Int J Genomics">
        <title>Comparative Genomics Revealed Genetic Diversity and Species/Strain-Level Differences in Carbohydrate Metabolism of Three Probiotic Bifidobacterial Species.</title>
        <authorList>
            <person name="Odamaki T."/>
            <person name="Horigome A."/>
            <person name="Sugahara H."/>
            <person name="Hashikura N."/>
            <person name="Minami J."/>
            <person name="Xiao J.Z."/>
            <person name="Abe F."/>
        </authorList>
    </citation>
    <scope>NUCLEOTIDE SEQUENCE [LARGE SCALE GENOMIC DNA]</scope>
    <source>
        <strain evidence="1 2">MCC 1128</strain>
    </source>
</reference>
<comment type="caution">
    <text evidence="1">The sequence shown here is derived from an EMBL/GenBank/DDBJ whole genome shotgun (WGS) entry which is preliminary data.</text>
</comment>
<proteinExistence type="predicted"/>
<gene>
    <name evidence="1" type="ORF">BBM1128_01970</name>
</gene>
<protein>
    <submittedName>
        <fullName evidence="1">Uncharacterized protein</fullName>
    </submittedName>
</protein>